<dbReference type="Proteomes" id="UP000585474">
    <property type="component" value="Unassembled WGS sequence"/>
</dbReference>
<reference evidence="2 3" key="1">
    <citation type="submission" date="2019-07" db="EMBL/GenBank/DDBJ databases">
        <title>De Novo Assembly of kiwifruit Actinidia rufa.</title>
        <authorList>
            <person name="Sugita-Konishi S."/>
            <person name="Sato K."/>
            <person name="Mori E."/>
            <person name="Abe Y."/>
            <person name="Kisaki G."/>
            <person name="Hamano K."/>
            <person name="Suezawa K."/>
            <person name="Otani M."/>
            <person name="Fukuda T."/>
            <person name="Manabe T."/>
            <person name="Gomi K."/>
            <person name="Tabuchi M."/>
            <person name="Akimitsu K."/>
            <person name="Kataoka I."/>
        </authorList>
    </citation>
    <scope>NUCLEOTIDE SEQUENCE [LARGE SCALE GENOMIC DNA]</scope>
    <source>
        <strain evidence="3">cv. Fuchu</strain>
    </source>
</reference>
<dbReference type="EMBL" id="BJWL01000026">
    <property type="protein sequence ID" value="GFZ17844.1"/>
    <property type="molecule type" value="Genomic_DNA"/>
</dbReference>
<evidence type="ECO:0000313" key="2">
    <source>
        <dbReference type="EMBL" id="GFZ17844.1"/>
    </source>
</evidence>
<dbReference type="AlphaFoldDB" id="A0A7J0H507"/>
<feature type="transmembrane region" description="Helical" evidence="1">
    <location>
        <begin position="31"/>
        <end position="55"/>
    </location>
</feature>
<proteinExistence type="predicted"/>
<evidence type="ECO:0000256" key="1">
    <source>
        <dbReference type="SAM" id="Phobius"/>
    </source>
</evidence>
<comment type="caution">
    <text evidence="2">The sequence shown here is derived from an EMBL/GenBank/DDBJ whole genome shotgun (WGS) entry which is preliminary data.</text>
</comment>
<keyword evidence="1" id="KW-1133">Transmembrane helix</keyword>
<gene>
    <name evidence="2" type="ORF">Acr_26g0011140</name>
</gene>
<keyword evidence="1" id="KW-0472">Membrane</keyword>
<organism evidence="2 3">
    <name type="scientific">Actinidia rufa</name>
    <dbReference type="NCBI Taxonomy" id="165716"/>
    <lineage>
        <taxon>Eukaryota</taxon>
        <taxon>Viridiplantae</taxon>
        <taxon>Streptophyta</taxon>
        <taxon>Embryophyta</taxon>
        <taxon>Tracheophyta</taxon>
        <taxon>Spermatophyta</taxon>
        <taxon>Magnoliopsida</taxon>
        <taxon>eudicotyledons</taxon>
        <taxon>Gunneridae</taxon>
        <taxon>Pentapetalae</taxon>
        <taxon>asterids</taxon>
        <taxon>Ericales</taxon>
        <taxon>Actinidiaceae</taxon>
        <taxon>Actinidia</taxon>
    </lineage>
</organism>
<accession>A0A7J0H507</accession>
<keyword evidence="3" id="KW-1185">Reference proteome</keyword>
<name>A0A7J0H507_9ERIC</name>
<sequence length="185" mass="19325">MWPLLLLLLVPEDVAPLVVLAVFQPLVLNPLVVQPLGLMSAHSVMLLTIACSLVLFGFAKPITSEVLAIIGPTVLITLLVENTRPQSTTATAGVSSTASASPTLIDVSDLSALIQQIMSAFGNPSTALSASTDVDVPADPPDDTLHVAPPSIVHLVESSSTNPAPLQLCLLFLYLVTFLSVVPLE</sequence>
<protein>
    <submittedName>
        <fullName evidence="2">Uncharacterized protein</fullName>
    </submittedName>
</protein>
<evidence type="ECO:0000313" key="3">
    <source>
        <dbReference type="Proteomes" id="UP000585474"/>
    </source>
</evidence>
<keyword evidence="1" id="KW-0812">Transmembrane</keyword>